<dbReference type="InterPro" id="IPR041639">
    <property type="entry name" value="LPD39"/>
</dbReference>
<dbReference type="PRINTS" id="PR00507">
    <property type="entry name" value="N12N6MTFRASE"/>
</dbReference>
<feature type="compositionally biased region" description="Low complexity" evidence="2">
    <location>
        <begin position="922"/>
        <end position="934"/>
    </location>
</feature>
<dbReference type="Proteomes" id="UP000755667">
    <property type="component" value="Unassembled WGS sequence"/>
</dbReference>
<sequence>MRSMRNVFSLDPVDAEAQRTAQPKPAPEPTFQRPDGGFDYLALSAEYKVPPNIIRATTELGGVDGKQAASVLADAMKRSGGDVPAAVKSILGDDAASQQLLDHAASLAQFPPVEQGRVGAGDTPSRKPNALVSGAVSSVGSAAEALGFDETADALGEYAASKAPKVSSYKDVDGFGDAVRYVGGSVLQSLPEMAAVAAVGAGVILSGGTALLAGGAALGASTLFNAGRAASRQEEETDDISYAKAWGAGLAMGALDAIVPGKVGGAIGSAFSARAAGAAAEAVARKSIGRDVLEGAVTEAATELGQFLIEIGQADPELLRVMVNPTPEELQKSDQLLTEAIDSVLAGGAAGGAFAGAGNLASRMAGKEDPEDPTEPVVDTEGGDDAPPMLPPPPLGLPAPDGEAVAPQGTIEQSVVEGDQEPEAGQMPMGGQPNTTSGVDLPQAPIDGGVPENVAPAPDLSRPPMGPLSMAASRIEVPANSAPPPKSRVRVTTPEGADLEAVFESEDADGLNLHFNNSPWRIPRKDIEAGTVAVTPIDPIREDVDRRAEEARKEIEKVKPVEPAAAQDDDIPDDMFPVPTPEQASPPVSGDPGTLEPQARDAADLSVITRDGKPFKNPVAARKHIVSMGKKVEEYDIEKAEGFGYIARRKGTVSEIEAAALATEENPTEAQKEAENYRTGKVGWKGLRLSIENRKGSERSKKTPDGKTEWSVTMPAHYGRILRTTGADGDHVDFYMGDQPDAEAVWVIDQVDAETGTWDEHKVMLGFDGAAQARQTYEAGFSDGKGAQRLGGIKKMSLVQFKTWLKDGDTTKPLSRKVLMNSGKADTVFPDKTGGADGREASRSQQDGRVSDLEGDQDAMPQPEQLGAQELRRSGNNDTPIPREQLSGISGRGRTSAQPEALDRTEEQQQGVRAGQPDLGDEGSAGSEQAQQSASDRERSDANNKPVGRGDGAYPERDQAAAQARGNGGRGSAGISDVAPRTPSKSEDKNRREDREYQDLGPDVGDRRVDNQGPPKVGVAARETAGKTPPEIESTTDAGGDVRSPGVVTAKPSILSALSDEKQARAAELKRRIADKVRNQTSSGLDPEYITLGSELVALYVEAGTKRFAAILSDFIEATGLTPREAQAPMRAAYNFQRDEMEIAGQDINGMDSSVEVMVEVRRAIADTSTLDPVADIVSSADNETNEAADNDTESKPLRVDPSETLEGLAADSLQGNEGGRDAEPDGTADRPLDSRQRTEDDGAGDAGGRGRGGRSGRAVSRPRKKPVNDSQPALDFAAAQSEQIADTSRQNFRITKDLRLGQGGPTEKFNDNVAAIETLKRIEAENRPATPTEQAILARYVGWGGLKNAFRVQVTGDVAKGWEDKVAQIEALLEPEELKTARNSTRAAHYTSETIVTGIWKLAERLGFAGGAVLEPSAGTGNFLGLMPDSARGKSKVMAVEYDSITARIAKQLYPQAAVYHTGFQNVPLPEGQFSLAIGNPPYGDDSLFFQHLPEMNRKSIHNQFFGASLHALAPDGLLTMVVSRYLMDAQDRSNRVMMARKGELVGAIRLPSSAFQENARTEVVTDILAIRRHSVPQEVVDAALARIEGVKGPEFDAQYIGDVDRLEINFRTWLDVSKFEDPAGSGEVMSMNDYFHQNKRLVLGDIAATGTMRRKNELNVTLPAADIAQRLDIAINSIPAAAPRDTIATRTAERFETLAKAMEMAVRGVEPGSVTLSPDGKLMAALEQVDADDNVILAEVEITADTPYTSAYFLGTDGKWRRETDVLDDKGKPVKVKTPEGKVTARNEKQIEVITNPDSIAAAAKWGAKRVEQLRDMLPIRDAFRRQVQLESEPEATKARVEENRKKLKAAYDAFKKAHGPLHQPRVRAIADGMPDGGLVLAVEDIASKPGAPLKVQDADILSKRVLLPPAKVTKADSVADAISISLSETGGLDMQRMADLLATDIPAIEKALSAGETPRGFFDPEQSKWVTADEYLSGEVRRKLAAAELENLEANVKALEKVAPEPWGPAEITPSMGANWIPPEVYGDFLRHIGFDSGRVRYQALTNTYYVEAMGKPGAEWSTTESRAWSTDKIIETVMNSGPIKVTYTIRDGDSEKTVVDEDATRETQEKAEELQNEFQDWVFTEDNRRDKLVQIFNNKYNTRVTRQRDGSHLSLPGKNPDIIMRRHQNNAIWRGITDDVVLYDHVVGAGKTYTAIARIMERRRMGLTRKPMIVVPNHLTEQWGADWKKLYPGAKLLVAGKADFTKANRRRMFARIAAGDYDGVIIGHSQIGMISIDPSIEIGYLEQKLKDAMKAIKDAEEQAREDGTDQGWRKPVGVAEAERMANKLQERMAKVRAKSRDKLITFQQMGVDDLTIDEAHEFKNLAYSSRMTNTAGMGNKAGSQKALDLHMKMRAMHDAVNSSAFLTGTPISNSVAEMYLVLRNLVPNQMREMGLENFDAWRTMFVTASSEWEPTEAGGLKEVVRLGREWTNMRTLMDLYYSVSDAVTIDDIKEAFAQDNQGAAFPIPRVKNVKEGETRRLVAVTPGPATASILDEVVRGFDSLPNISNPKERNIERLKLMDKARKIALDPRAVDPANPADPEGGKIAAVVGELTRIHREWDTDKGTQIVFLDRSVPKANGDEAIVAKYDAAMDKYMQAQQDRDEAKIAAAIEALDAFDANDIAARRNALAGGWNAYDDIKARLIENGIPAEEIAFVQEANNDTQKARLFARVKAGEVRILIGSTPRMGAGTNVQDRLVALHHVDVTWKPSDIEQREGRIIRQGNQLLDNYGMEEFGVEVIAYATERTVDAKMWDLNGQKLKAINGIRKYDGSFSMEFEDADSASMAEMAALATGNTLMVDRIKLEGARKKLMGKQRTFNKRRNAMRAELQQARRAVAELPGEIARSKRLLPEVEKQLDAVKANTDARSIVIDGTTYQTADEAEAALTAIIEVQQGDTKKRWKAKIGDLDVTTRDDASKLIRKAFGTRGFTSTIAGVEHIDIQDAARALHDAYTKAKTEQADLDTKTFSDAEINGFPVDLVVAPGYGGTGTQLEVALMFDGEPAFTGYRYDKDGKFSVNMMRAILDDLVVMADPMRVERRIRSKERGLEDASKRITDLEREVTRDFPAAAELQGVTEQLDAVIAALGAGGSKDDAKASYGQPASRPVVATLTGQELPSADGMRALRTAAIAWYRQTLSGKAVYSAALGADVQFSRRGANKSVNAKGEDLLRIIPALREIIANGQLVRSETSRKPVSDGLGTIHTIAARVMLNGKPKDVVVTVREGAGRRFHYDLSRDMSGGARFRINDRVPAQLQTASMEADTATLNISIDNPEVNFADAAAAMQQALSEANIAGKVTPEIIQGLTVAGRAAQGRYVAGRIAIDPDSPDLIGTARHEVVHALRDPELWGKPYGLFSKEEWQTMVRAAQRDRALMNRIKQTYAGQSARIQTEEAVAERYRRWVGSQDATGPLQRAFQRLREALEAVANGLAGAGFQSEASVFRAVANGDVGLRGEDITPGTGSQDPRALLGFTPQSPFVTATGRKRGLKELAGSLLTKAMIGGSDGQYSGLALIPMRGLLAEMASPLAGARRYLSFKEKMDAMRNDLHNEMDAVAKGWRKILVKDRDANKAMMDLMHETTIKQIDPSQRFVGTAVPRDYDLAQKYRGTKTGDSAMERIREDQRRRELYRDLKARYDALPPEFQAMYRTIRDEYTKMANKFENAILDNAQKAMDVGIRRAERAYTKRMQGIADEGLRGRARREAIAEARQELENAKASNRFAAQARLASLRATFESNRLQGPYFPLARFGKLFVTVRDDLGAVISFSRFERQYGSKDDMGQMDFADQMRAAGYSVEVGTMAEFDASKVVDPSFVADIEELMGEIGASSQVMDEIWQRWLHTLPDMSVRTNRIHRKGTPGYAADAFRAFGYNMNHGSHQLARLTYGIDLQHALEDARDDARADPDPVRAGLIVNEMQKRHQHVMNPTSATWSYNLTTLAFVWYLSVTPAAAISNITQTTVVGIPILAADYGKGGIKRASAEITRAMGDFATGKGHATESSRLTAEEKTAMEEAYRRGIVDKSQAHDLTGVGETGAEYSRVRTAVMEKIAWFFHHAERMNREVTFLAAYRLAREKGLGQEQAIAKAGDLTWRSHFDYQASSRPRIMQDDWLRVALVFKNFQTNMLWRLFRDIHQSVEGRSPELREEARRQLVGITASMFLHAGFKGVWGYALLKTLLGMFLPGDGEEIEEEMEQALLAVLPNDMVAAFLHGVPGTLMGIDVTSRWGMPELWFRAPSRDMEGSSEYQYWVGELIGAVPGIAEGFFRGAQSMKDGEYWKGFENAVPKWMRDISKSFRYGSEGATTYNGSVIIDDFSMGELISQFSGFTPARLARQYELNARDKNAEQRIIKARGRTLRDVRKEVRTGNGISPATQRRIAEFNQEYPFYAITVDTIMRSIKSGERSSQNTRGGVYINPKLAPYIDARRPVDLYD</sequence>
<accession>A0A9Q2PCB3</accession>
<dbReference type="SUPFAM" id="SSF53335">
    <property type="entry name" value="S-adenosyl-L-methionine-dependent methyltransferases"/>
    <property type="match status" value="1"/>
</dbReference>
<evidence type="ECO:0000259" key="5">
    <source>
        <dbReference type="Pfam" id="PF18858"/>
    </source>
</evidence>
<protein>
    <submittedName>
        <fullName evidence="6">PLxRFG domain-containing protein</fullName>
    </submittedName>
</protein>
<feature type="compositionally biased region" description="Basic and acidic residues" evidence="2">
    <location>
        <begin position="545"/>
        <end position="560"/>
    </location>
</feature>
<feature type="domain" description="Large polyvalent protein-associated" evidence="3">
    <location>
        <begin position="3165"/>
        <end position="3276"/>
    </location>
</feature>
<proteinExistence type="predicted"/>
<comment type="caution">
    <text evidence="6">The sequence shown here is derived from an EMBL/GenBank/DDBJ whole genome shotgun (WGS) entry which is preliminary data.</text>
</comment>
<feature type="region of interest" description="Disordered" evidence="2">
    <location>
        <begin position="814"/>
        <end position="1046"/>
    </location>
</feature>
<dbReference type="GO" id="GO:0003676">
    <property type="term" value="F:nucleic acid binding"/>
    <property type="evidence" value="ECO:0007669"/>
    <property type="project" value="InterPro"/>
</dbReference>
<dbReference type="GO" id="GO:0008168">
    <property type="term" value="F:methyltransferase activity"/>
    <property type="evidence" value="ECO:0007669"/>
    <property type="project" value="InterPro"/>
</dbReference>
<feature type="compositionally biased region" description="Gly residues" evidence="2">
    <location>
        <begin position="1245"/>
        <end position="1256"/>
    </location>
</feature>
<dbReference type="Pfam" id="PF18823">
    <property type="entry name" value="InPase"/>
    <property type="match status" value="1"/>
</dbReference>
<feature type="region of interest" description="Disordered" evidence="2">
    <location>
        <begin position="545"/>
        <end position="597"/>
    </location>
</feature>
<organism evidence="6 8">
    <name type="scientific">Marivita cryptomonadis</name>
    <dbReference type="NCBI Taxonomy" id="505252"/>
    <lineage>
        <taxon>Bacteria</taxon>
        <taxon>Pseudomonadati</taxon>
        <taxon>Pseudomonadota</taxon>
        <taxon>Alphaproteobacteria</taxon>
        <taxon>Rhodobacterales</taxon>
        <taxon>Roseobacteraceae</taxon>
        <taxon>Marivita</taxon>
    </lineage>
</organism>
<dbReference type="Pfam" id="PF18798">
    <property type="entry name" value="LPD3"/>
    <property type="match status" value="1"/>
</dbReference>
<feature type="domain" description="Inorganic pyrophosphatase" evidence="4">
    <location>
        <begin position="669"/>
        <end position="806"/>
    </location>
</feature>
<evidence type="ECO:0000313" key="9">
    <source>
        <dbReference type="Proteomes" id="UP000809440"/>
    </source>
</evidence>
<dbReference type="GO" id="GO:0032259">
    <property type="term" value="P:methylation"/>
    <property type="evidence" value="ECO:0007669"/>
    <property type="project" value="InterPro"/>
</dbReference>
<feature type="region of interest" description="Disordered" evidence="2">
    <location>
        <begin position="362"/>
        <end position="406"/>
    </location>
</feature>
<dbReference type="Gene3D" id="3.40.50.300">
    <property type="entry name" value="P-loop containing nucleotide triphosphate hydrolases"/>
    <property type="match status" value="2"/>
</dbReference>
<evidence type="ECO:0000313" key="6">
    <source>
        <dbReference type="EMBL" id="MBM2413197.1"/>
    </source>
</evidence>
<dbReference type="Gene3D" id="3.40.50.150">
    <property type="entry name" value="Vaccinia Virus protein VP39"/>
    <property type="match status" value="1"/>
</dbReference>
<evidence type="ECO:0000256" key="1">
    <source>
        <dbReference type="SAM" id="Coils"/>
    </source>
</evidence>
<dbReference type="RefSeq" id="WP_138487963.1">
    <property type="nucleotide sequence ID" value="NZ_JAFBWU010000007.1"/>
</dbReference>
<dbReference type="EMBL" id="JAFBXE010000007">
    <property type="protein sequence ID" value="MBM2413197.1"/>
    <property type="molecule type" value="Genomic_DNA"/>
</dbReference>
<dbReference type="EMBL" id="JAFBXF010000007">
    <property type="protein sequence ID" value="MBM2417865.1"/>
    <property type="molecule type" value="Genomic_DNA"/>
</dbReference>
<evidence type="ECO:0000259" key="3">
    <source>
        <dbReference type="Pfam" id="PF18798"/>
    </source>
</evidence>
<dbReference type="SUPFAM" id="SSF52540">
    <property type="entry name" value="P-loop containing nucleoside triphosphate hydrolases"/>
    <property type="match status" value="2"/>
</dbReference>
<feature type="domain" description="Large polyvalent protein-associated" evidence="5">
    <location>
        <begin position="3537"/>
        <end position="3743"/>
    </location>
</feature>
<feature type="compositionally biased region" description="Pro residues" evidence="2">
    <location>
        <begin position="388"/>
        <end position="397"/>
    </location>
</feature>
<reference evidence="6 9" key="1">
    <citation type="submission" date="2021-01" db="EMBL/GenBank/DDBJ databases">
        <title>Diatom-associated Roseobacters Show Island Model of Population Structure.</title>
        <authorList>
            <person name="Qu L."/>
            <person name="Feng X."/>
            <person name="Chen Y."/>
            <person name="Li L."/>
            <person name="Wang X."/>
            <person name="Hu Z."/>
            <person name="Wang H."/>
            <person name="Luo H."/>
        </authorList>
    </citation>
    <scope>NUCLEOTIDE SEQUENCE</scope>
    <source>
        <strain evidence="7 9">CC28-63</strain>
        <strain evidence="6">CC28-69</strain>
    </source>
</reference>
<dbReference type="PANTHER" id="PTHR41313:SF1">
    <property type="entry name" value="DNA METHYLASE ADENINE-SPECIFIC DOMAIN-CONTAINING PROTEIN"/>
    <property type="match status" value="1"/>
</dbReference>
<name>A0A9Q2PCB3_9RHOB</name>
<feature type="region of interest" description="Disordered" evidence="2">
    <location>
        <begin position="421"/>
        <end position="457"/>
    </location>
</feature>
<dbReference type="InterPro" id="IPR002052">
    <property type="entry name" value="DNA_methylase_N6_adenine_CS"/>
</dbReference>
<evidence type="ECO:0000313" key="8">
    <source>
        <dbReference type="Proteomes" id="UP000755667"/>
    </source>
</evidence>
<feature type="region of interest" description="Disordered" evidence="2">
    <location>
        <begin position="1"/>
        <end position="35"/>
    </location>
</feature>
<dbReference type="InterPro" id="IPR041595">
    <property type="entry name" value="Inorganic_Pase"/>
</dbReference>
<dbReference type="InterPro" id="IPR052933">
    <property type="entry name" value="DNA_Protect_Modify"/>
</dbReference>
<dbReference type="InterPro" id="IPR027417">
    <property type="entry name" value="P-loop_NTPase"/>
</dbReference>
<keyword evidence="9" id="KW-1185">Reference proteome</keyword>
<feature type="compositionally biased region" description="Basic and acidic residues" evidence="2">
    <location>
        <begin position="1219"/>
        <end position="1241"/>
    </location>
</feature>
<dbReference type="InterPro" id="IPR040824">
    <property type="entry name" value="LPD3"/>
</dbReference>
<feature type="compositionally biased region" description="Basic and acidic residues" evidence="2">
    <location>
        <begin position="984"/>
        <end position="1010"/>
    </location>
</feature>
<dbReference type="InterPro" id="IPR029063">
    <property type="entry name" value="SAM-dependent_MTases_sf"/>
</dbReference>
<evidence type="ECO:0000259" key="4">
    <source>
        <dbReference type="Pfam" id="PF18823"/>
    </source>
</evidence>
<evidence type="ECO:0000256" key="2">
    <source>
        <dbReference type="SAM" id="MobiDB-lite"/>
    </source>
</evidence>
<dbReference type="Pfam" id="PF18858">
    <property type="entry name" value="LPD39"/>
    <property type="match status" value="1"/>
</dbReference>
<feature type="coiled-coil region" evidence="1">
    <location>
        <begin position="2286"/>
        <end position="2342"/>
    </location>
</feature>
<gene>
    <name evidence="6" type="ORF">JQX41_12840</name>
    <name evidence="7" type="ORF">JQX48_12845</name>
</gene>
<feature type="region of interest" description="Disordered" evidence="2">
    <location>
        <begin position="1179"/>
        <end position="1272"/>
    </location>
</feature>
<evidence type="ECO:0000313" key="7">
    <source>
        <dbReference type="EMBL" id="MBM2417865.1"/>
    </source>
</evidence>
<dbReference type="PANTHER" id="PTHR41313">
    <property type="entry name" value="ADENINE-SPECIFIC METHYLTRANSFERASE"/>
    <property type="match status" value="1"/>
</dbReference>
<dbReference type="Proteomes" id="UP000809440">
    <property type="component" value="Unassembled WGS sequence"/>
</dbReference>
<dbReference type="NCBIfam" id="NF032893">
    <property type="entry name" value="tail-700"/>
    <property type="match status" value="1"/>
</dbReference>
<feature type="compositionally biased region" description="Basic and acidic residues" evidence="2">
    <location>
        <begin position="1193"/>
        <end position="1202"/>
    </location>
</feature>
<dbReference type="PROSITE" id="PS00092">
    <property type="entry name" value="N6_MTASE"/>
    <property type="match status" value="1"/>
</dbReference>
<keyword evidence="1" id="KW-0175">Coiled coil</keyword>